<dbReference type="OrthoDB" id="5752864at2"/>
<dbReference type="Gene3D" id="2.40.30.170">
    <property type="match status" value="1"/>
</dbReference>
<dbReference type="AlphaFoldDB" id="A0A1M5YTR2"/>
<evidence type="ECO:0000313" key="5">
    <source>
        <dbReference type="EMBL" id="SHI15228.1"/>
    </source>
</evidence>
<gene>
    <name evidence="5" type="ORF">SAMN02745129_4407</name>
</gene>
<keyword evidence="6" id="KW-1185">Reference proteome</keyword>
<comment type="subcellular location">
    <subcellularLocation>
        <location evidence="1">Cell envelope</location>
    </subcellularLocation>
</comment>
<organism evidence="5 6">
    <name type="scientific">Ferrimonas marina</name>
    <dbReference type="NCBI Taxonomy" id="299255"/>
    <lineage>
        <taxon>Bacteria</taxon>
        <taxon>Pseudomonadati</taxon>
        <taxon>Pseudomonadota</taxon>
        <taxon>Gammaproteobacteria</taxon>
        <taxon>Alteromonadales</taxon>
        <taxon>Ferrimonadaceae</taxon>
        <taxon>Ferrimonas</taxon>
    </lineage>
</organism>
<proteinExistence type="predicted"/>
<dbReference type="STRING" id="299255.SAMN02745129_4407"/>
<protein>
    <submittedName>
        <fullName evidence="5">HlyD family secretion protein</fullName>
    </submittedName>
</protein>
<sequence length="424" mass="47052">MIPDTSGQDVQRQPKGTRRWRRVITAVIATAALLLSGGYLWASYGQAQQSVKASRLQFATVERGEMIREVTARGRIVAANAPVLYSTASGRIELMVQAGEVVELNQLLAQIDSPELSAELSQQQALYDSMELDLQRRVLQARRSELELKQRLDHARVTLVAAEREKRRADKAADKDLISDIDHQQAQDEFASARIAFDHAEREMALAQDTLKFEQRTAEVELRRQQLQVAELQRRVEALQLRSPLAGLVGNTLVEDREQIADSQPLMSVVSLTEYQAELEVPESYGGELALGLPVALEISGRTLAGQIAGISPEIIANQVAVRVRFDPNTAQAPLKLRQNQRLNARIQLEYLEDVLMLRRGPFIKAYQGRYGMKVDGNLAQKVPLQLGASSLTHIQILAGAEPGDRFILTELDLLPGSSDVLIK</sequence>
<keyword evidence="4" id="KW-0812">Transmembrane</keyword>
<dbReference type="Proteomes" id="UP000184268">
    <property type="component" value="Unassembled WGS sequence"/>
</dbReference>
<evidence type="ECO:0000256" key="3">
    <source>
        <dbReference type="SAM" id="Coils"/>
    </source>
</evidence>
<dbReference type="Gene3D" id="1.10.287.470">
    <property type="entry name" value="Helix hairpin bin"/>
    <property type="match status" value="1"/>
</dbReference>
<reference evidence="5 6" key="1">
    <citation type="submission" date="2016-11" db="EMBL/GenBank/DDBJ databases">
        <authorList>
            <person name="Jaros S."/>
            <person name="Januszkiewicz K."/>
            <person name="Wedrychowicz H."/>
        </authorList>
    </citation>
    <scope>NUCLEOTIDE SEQUENCE [LARGE SCALE GENOMIC DNA]</scope>
    <source>
        <strain evidence="5 6">DSM 16917</strain>
    </source>
</reference>
<feature type="transmembrane region" description="Helical" evidence="4">
    <location>
        <begin position="23"/>
        <end position="42"/>
    </location>
</feature>
<evidence type="ECO:0000313" key="6">
    <source>
        <dbReference type="Proteomes" id="UP000184268"/>
    </source>
</evidence>
<dbReference type="GO" id="GO:0030313">
    <property type="term" value="C:cell envelope"/>
    <property type="evidence" value="ECO:0007669"/>
    <property type="project" value="UniProtKB-SubCell"/>
</dbReference>
<name>A0A1M5YTR2_9GAMM</name>
<keyword evidence="4" id="KW-1133">Transmembrane helix</keyword>
<evidence type="ECO:0000256" key="2">
    <source>
        <dbReference type="ARBA" id="ARBA00023054"/>
    </source>
</evidence>
<dbReference type="PANTHER" id="PTHR32347">
    <property type="entry name" value="EFFLUX SYSTEM COMPONENT YKNX-RELATED"/>
    <property type="match status" value="1"/>
</dbReference>
<dbReference type="Gene3D" id="2.40.50.100">
    <property type="match status" value="1"/>
</dbReference>
<dbReference type="EMBL" id="FQXG01000008">
    <property type="protein sequence ID" value="SHI15228.1"/>
    <property type="molecule type" value="Genomic_DNA"/>
</dbReference>
<evidence type="ECO:0000256" key="1">
    <source>
        <dbReference type="ARBA" id="ARBA00004196"/>
    </source>
</evidence>
<dbReference type="RefSeq" id="WP_067660024.1">
    <property type="nucleotide sequence ID" value="NZ_FQXG01000008.1"/>
</dbReference>
<keyword evidence="4" id="KW-0472">Membrane</keyword>
<dbReference type="PANTHER" id="PTHR32347:SF14">
    <property type="entry name" value="EFFLUX SYSTEM COMPONENT YKNX-RELATED"/>
    <property type="match status" value="1"/>
</dbReference>
<evidence type="ECO:0000256" key="4">
    <source>
        <dbReference type="SAM" id="Phobius"/>
    </source>
</evidence>
<dbReference type="InterPro" id="IPR050465">
    <property type="entry name" value="UPF0194_transport"/>
</dbReference>
<accession>A0A1M5YTR2</accession>
<feature type="coiled-coil region" evidence="3">
    <location>
        <begin position="145"/>
        <end position="242"/>
    </location>
</feature>
<keyword evidence="2 3" id="KW-0175">Coiled coil</keyword>